<gene>
    <name evidence="3" type="ORF">SXIM_00160</name>
</gene>
<evidence type="ECO:0000313" key="3">
    <source>
        <dbReference type="EMBL" id="AKG41400.1"/>
    </source>
</evidence>
<keyword evidence="4" id="KW-1185">Reference proteome</keyword>
<dbReference type="GO" id="GO:0006508">
    <property type="term" value="P:proteolysis"/>
    <property type="evidence" value="ECO:0007669"/>
    <property type="project" value="InterPro"/>
</dbReference>
<feature type="domain" description="Peptidase C14 caspase" evidence="2">
    <location>
        <begin position="68"/>
        <end position="223"/>
    </location>
</feature>
<name>A0A0F7FPZ0_9ACTN</name>
<dbReference type="Gene3D" id="1.25.40.10">
    <property type="entry name" value="Tetratricopeptide repeat domain"/>
    <property type="match status" value="1"/>
</dbReference>
<dbReference type="RefSeq" id="WP_148236043.1">
    <property type="nucleotide sequence ID" value="NZ_CP009922.3"/>
</dbReference>
<dbReference type="InterPro" id="IPR011990">
    <property type="entry name" value="TPR-like_helical_dom_sf"/>
</dbReference>
<reference evidence="3" key="1">
    <citation type="submission" date="2019-08" db="EMBL/GenBank/DDBJ databases">
        <title>Complete genome sequence of a mangrove-derived Streptomyces xiamenensis.</title>
        <authorList>
            <person name="Xu J."/>
        </authorList>
    </citation>
    <scope>NUCLEOTIDE SEQUENCE</scope>
    <source>
        <strain evidence="3">318</strain>
    </source>
</reference>
<dbReference type="Gene3D" id="3.40.50.1460">
    <property type="match status" value="1"/>
</dbReference>
<dbReference type="InterPro" id="IPR011600">
    <property type="entry name" value="Pept_C14_caspase"/>
</dbReference>
<protein>
    <submittedName>
        <fullName evidence="3">PE-PGRS family protein</fullName>
    </submittedName>
</protein>
<dbReference type="GO" id="GO:0004197">
    <property type="term" value="F:cysteine-type endopeptidase activity"/>
    <property type="evidence" value="ECO:0007669"/>
    <property type="project" value="InterPro"/>
</dbReference>
<accession>A0A0F7FPZ0</accession>
<dbReference type="Proteomes" id="UP000034034">
    <property type="component" value="Chromosome"/>
</dbReference>
<dbReference type="STRING" id="408015.SXIM_00160"/>
<proteinExistence type="predicted"/>
<feature type="compositionally biased region" description="Low complexity" evidence="1">
    <location>
        <begin position="265"/>
        <end position="275"/>
    </location>
</feature>
<dbReference type="EMBL" id="CP009922">
    <property type="protein sequence ID" value="AKG41400.1"/>
    <property type="molecule type" value="Genomic_DNA"/>
</dbReference>
<evidence type="ECO:0000259" key="2">
    <source>
        <dbReference type="Pfam" id="PF00656"/>
    </source>
</evidence>
<evidence type="ECO:0000256" key="1">
    <source>
        <dbReference type="SAM" id="MobiDB-lite"/>
    </source>
</evidence>
<dbReference type="HOGENOM" id="CLU_324138_0_0_11"/>
<dbReference type="PATRIC" id="fig|408015.6.peg.24"/>
<dbReference type="KEGG" id="sxi:SXIM_00160"/>
<feature type="region of interest" description="Disordered" evidence="1">
    <location>
        <begin position="249"/>
        <end position="287"/>
    </location>
</feature>
<sequence>MSVRAVDPGRSRVVLVGVPTYDDPELPDVPVVANNIFDLHRVLTHPGLGGFDPVHCAVVPPTAGLAEVGTLVGQAAADAEDLLLFYYSGHGLLSVRRRELYLALSSTRREQLPFTALPFDAVREVFLDSRAAIKAVILDSCFSGRAIGETLADDDAAVLGQLEVAGTYIMTAAPANRTALILPGEKHTAFTERLLRVMRSGIAGAGHVISLGDIYRHLHFQLRAEGLPSPQQNGTETADQLGILQNQHAERVSGQSRGRSDAESSEAAAVRSETSQGSGSDFHDDAPVPDLAAARAVRAEQDERDAHFQRQQIAQAKGRARLLLTQGEVVSRHLSDNGKRIQWMARLAVAMMPIDEDLGVRLAREAERQADAFCSKMGRNSHSIPKCIAQVQPLAEVAVALATVDPQRARALAQLAVSLLKKATSFPHYPEELSATLRALVAVAPDQAETLIQEIDKSEFDKSYQDKLLLEVAELMAPTHPERALRIARDLPERKQPHGDFRLSRIANALAPKKPDYAEAVAHSIKNPEYRDRALKYLVSELAKISPGRAEKVAHCITDKSVRQAALGAVFDELLRADPKNAERFARTAAIKKSMRDRWLAEVAESMVLVDPDSALQIIRNIHDETTRGEFLYSIFERLRDLNPQLSQQVARAIPKNMHIERALAKSSTAEDLAATNPEHTQKLIEEAQQLLEGIGRPKDRALALLALAQNLASHAPRQKELLVTECERFARETLKPEPLMRILSGIIAINLSNDPQEAARIAMTALHIQSDYPLDHLARFAFDLATHKPATAKQIAIHVIHTARQENEGDRENLHSRDALVALSLIDPSEAVRLATMTQERKDTNLKTNIKIERLIKEIKHEACREIEKADRLASESQLKHYRKHRQEWL</sequence>
<organism evidence="3 4">
    <name type="scientific">Streptomyces xiamenensis</name>
    <dbReference type="NCBI Taxonomy" id="408015"/>
    <lineage>
        <taxon>Bacteria</taxon>
        <taxon>Bacillati</taxon>
        <taxon>Actinomycetota</taxon>
        <taxon>Actinomycetes</taxon>
        <taxon>Kitasatosporales</taxon>
        <taxon>Streptomycetaceae</taxon>
        <taxon>Streptomyces</taxon>
    </lineage>
</organism>
<dbReference type="AlphaFoldDB" id="A0A0F7FPZ0"/>
<dbReference type="NCBIfam" id="NF047832">
    <property type="entry name" value="caspase_w_EACC1"/>
    <property type="match status" value="1"/>
</dbReference>
<evidence type="ECO:0000313" key="4">
    <source>
        <dbReference type="Proteomes" id="UP000034034"/>
    </source>
</evidence>
<dbReference type="Pfam" id="PF00656">
    <property type="entry name" value="Peptidase_C14"/>
    <property type="match status" value="1"/>
</dbReference>